<keyword evidence="14" id="KW-1185">Reference proteome</keyword>
<dbReference type="NCBIfam" id="TIGR01133">
    <property type="entry name" value="murG"/>
    <property type="match status" value="1"/>
</dbReference>
<evidence type="ECO:0000313" key="13">
    <source>
        <dbReference type="EMBL" id="MDQ7246094.1"/>
    </source>
</evidence>
<dbReference type="Proteomes" id="UP001230156">
    <property type="component" value="Unassembled WGS sequence"/>
</dbReference>
<sequence>MSAMNPGRILLAAGGTGGHLFPAEALAGALLGRGFSVDLVTDERATGFAGKLASVPVHRIASGGIAGKGVAVRARNYARLMLGVLQSRSLLKRLKPSVAVGFGGYPSVPPILAAQWAKIRTVVHEQNAVAGRANRLLMKRANRVALSFESVRFTEQLPAAKKALTGNPVRAAVSAIAPYVAPGADGPINLLVFGGSQGARVFGRVTPPAIAQLPEALRLRLKLVQQVRREDVEDVTKAYRDMGLDAELSPFFKDMPARYEWAHLVMCRSGASSVAEIEAAGRPALMIPLPNSIDDHQRANARSLGDRGAGWVLDENDCSPQALAERLTAILGDSAGLQSAAENARHLARTDAAERLADVVADLAQSTMGEAR</sequence>
<dbReference type="Gene3D" id="3.40.50.2000">
    <property type="entry name" value="Glycogen Phosphorylase B"/>
    <property type="match status" value="2"/>
</dbReference>
<comment type="function">
    <text evidence="10">Cell wall formation. Catalyzes the transfer of a GlcNAc subunit on undecaprenyl-pyrophosphoryl-MurNAc-pentapeptide (lipid intermediate I) to form undecaprenyl-pyrophosphoryl-MurNAc-(pentapeptide)GlcNAc (lipid intermediate II).</text>
</comment>
<keyword evidence="1 10" id="KW-1003">Cell membrane</keyword>
<feature type="binding site" evidence="10">
    <location>
        <position position="127"/>
    </location>
    <ligand>
        <name>UDP-N-acetyl-alpha-D-glucosamine</name>
        <dbReference type="ChEBI" id="CHEBI:57705"/>
    </ligand>
</feature>
<protein>
    <recommendedName>
        <fullName evidence="10">UDP-N-acetylglucosamine--N-acetylmuramyl-(pentapeptide) pyrophosphoryl-undecaprenol N-acetylglucosamine transferase</fullName>
        <ecNumber evidence="10">2.4.1.227</ecNumber>
    </recommendedName>
    <alternativeName>
        <fullName evidence="10">Undecaprenyl-PP-MurNAc-pentapeptide-UDPGlcNAc GlcNAc transferase</fullName>
    </alternativeName>
</protein>
<keyword evidence="5 10" id="KW-0133">Cell shape</keyword>
<comment type="caution">
    <text evidence="10">Lacks conserved residue(s) required for the propagation of feature annotation.</text>
</comment>
<organism evidence="13 14">
    <name type="scientific">Dongia sedimenti</name>
    <dbReference type="NCBI Taxonomy" id="3064282"/>
    <lineage>
        <taxon>Bacteria</taxon>
        <taxon>Pseudomonadati</taxon>
        <taxon>Pseudomonadota</taxon>
        <taxon>Alphaproteobacteria</taxon>
        <taxon>Rhodospirillales</taxon>
        <taxon>Dongiaceae</taxon>
        <taxon>Dongia</taxon>
    </lineage>
</organism>
<keyword evidence="2 10" id="KW-0132">Cell division</keyword>
<evidence type="ECO:0000259" key="11">
    <source>
        <dbReference type="Pfam" id="PF03033"/>
    </source>
</evidence>
<evidence type="ECO:0000256" key="6">
    <source>
        <dbReference type="ARBA" id="ARBA00022984"/>
    </source>
</evidence>
<feature type="domain" description="Glycosyl transferase family 28 C-terminal" evidence="12">
    <location>
        <begin position="190"/>
        <end position="356"/>
    </location>
</feature>
<dbReference type="EC" id="2.4.1.227" evidence="10"/>
<feature type="binding site" evidence="10">
    <location>
        <position position="297"/>
    </location>
    <ligand>
        <name>UDP-N-acetyl-alpha-D-glucosamine</name>
        <dbReference type="ChEBI" id="CHEBI:57705"/>
    </ligand>
</feature>
<evidence type="ECO:0000256" key="5">
    <source>
        <dbReference type="ARBA" id="ARBA00022960"/>
    </source>
</evidence>
<evidence type="ECO:0000256" key="1">
    <source>
        <dbReference type="ARBA" id="ARBA00022475"/>
    </source>
</evidence>
<comment type="subcellular location">
    <subcellularLocation>
        <location evidence="10">Cell membrane</location>
        <topology evidence="10">Peripheral membrane protein</topology>
        <orientation evidence="10">Cytoplasmic side</orientation>
    </subcellularLocation>
</comment>
<reference evidence="14" key="1">
    <citation type="submission" date="2023-08" db="EMBL/GenBank/DDBJ databases">
        <title>Rhodospirillaceae gen. nov., a novel taxon isolated from the Yangtze River Yuezi River estuary sludge.</title>
        <authorList>
            <person name="Ruan L."/>
        </authorList>
    </citation>
    <scope>NUCLEOTIDE SEQUENCE [LARGE SCALE GENOMIC DNA]</scope>
    <source>
        <strain evidence="14">R-7</strain>
    </source>
</reference>
<dbReference type="HAMAP" id="MF_00033">
    <property type="entry name" value="MurG"/>
    <property type="match status" value="1"/>
</dbReference>
<evidence type="ECO:0000256" key="4">
    <source>
        <dbReference type="ARBA" id="ARBA00022679"/>
    </source>
</evidence>
<name>A0ABU0YEI3_9PROT</name>
<dbReference type="InterPro" id="IPR007235">
    <property type="entry name" value="Glyco_trans_28_C"/>
</dbReference>
<keyword evidence="9 10" id="KW-0961">Cell wall biogenesis/degradation</keyword>
<keyword evidence="8 10" id="KW-0131">Cell cycle</keyword>
<dbReference type="Pfam" id="PF04101">
    <property type="entry name" value="Glyco_tran_28_C"/>
    <property type="match status" value="1"/>
</dbReference>
<feature type="binding site" evidence="10">
    <location>
        <begin position="16"/>
        <end position="18"/>
    </location>
    <ligand>
        <name>UDP-N-acetyl-alpha-D-glucosamine</name>
        <dbReference type="ChEBI" id="CHEBI:57705"/>
    </ligand>
</feature>
<evidence type="ECO:0000313" key="14">
    <source>
        <dbReference type="Proteomes" id="UP001230156"/>
    </source>
</evidence>
<dbReference type="InterPro" id="IPR006009">
    <property type="entry name" value="GlcNAc_MurG"/>
</dbReference>
<accession>A0ABU0YEI3</accession>
<dbReference type="PANTHER" id="PTHR21015">
    <property type="entry name" value="UDP-N-ACETYLGLUCOSAMINE--N-ACETYLMURAMYL-(PENTAPEPTIDE) PYROPHOSPHORYL-UNDECAPRENOL N-ACETYLGLUCOSAMINE TRANSFERASE 1"/>
    <property type="match status" value="1"/>
</dbReference>
<dbReference type="RefSeq" id="WP_379953463.1">
    <property type="nucleotide sequence ID" value="NZ_JAUYVI010000001.1"/>
</dbReference>
<comment type="similarity">
    <text evidence="10">Belongs to the glycosyltransferase 28 family. MurG subfamily.</text>
</comment>
<comment type="pathway">
    <text evidence="10">Cell wall biogenesis; peptidoglycan biosynthesis.</text>
</comment>
<evidence type="ECO:0000256" key="7">
    <source>
        <dbReference type="ARBA" id="ARBA00023136"/>
    </source>
</evidence>
<evidence type="ECO:0000259" key="12">
    <source>
        <dbReference type="Pfam" id="PF04101"/>
    </source>
</evidence>
<keyword evidence="3 10" id="KW-0328">Glycosyltransferase</keyword>
<dbReference type="PANTHER" id="PTHR21015:SF22">
    <property type="entry name" value="GLYCOSYLTRANSFERASE"/>
    <property type="match status" value="1"/>
</dbReference>
<keyword evidence="7 10" id="KW-0472">Membrane</keyword>
<evidence type="ECO:0000256" key="9">
    <source>
        <dbReference type="ARBA" id="ARBA00023316"/>
    </source>
</evidence>
<comment type="catalytic activity">
    <reaction evidence="10">
        <text>di-trans,octa-cis-undecaprenyl diphospho-N-acetyl-alpha-D-muramoyl-L-alanyl-D-glutamyl-meso-2,6-diaminopimeloyl-D-alanyl-D-alanine + UDP-N-acetyl-alpha-D-glucosamine = di-trans,octa-cis-undecaprenyl diphospho-[N-acetyl-alpha-D-glucosaminyl-(1-&gt;4)]-N-acetyl-alpha-D-muramoyl-L-alanyl-D-glutamyl-meso-2,6-diaminopimeloyl-D-alanyl-D-alanine + UDP + H(+)</text>
        <dbReference type="Rhea" id="RHEA:31227"/>
        <dbReference type="ChEBI" id="CHEBI:15378"/>
        <dbReference type="ChEBI" id="CHEBI:57705"/>
        <dbReference type="ChEBI" id="CHEBI:58223"/>
        <dbReference type="ChEBI" id="CHEBI:61387"/>
        <dbReference type="ChEBI" id="CHEBI:61388"/>
        <dbReference type="EC" id="2.4.1.227"/>
    </reaction>
</comment>
<evidence type="ECO:0000256" key="2">
    <source>
        <dbReference type="ARBA" id="ARBA00022618"/>
    </source>
</evidence>
<keyword evidence="4 10" id="KW-0808">Transferase</keyword>
<feature type="binding site" evidence="10">
    <location>
        <position position="170"/>
    </location>
    <ligand>
        <name>UDP-N-acetyl-alpha-D-glucosamine</name>
        <dbReference type="ChEBI" id="CHEBI:57705"/>
    </ligand>
</feature>
<dbReference type="GO" id="GO:0016757">
    <property type="term" value="F:glycosyltransferase activity"/>
    <property type="evidence" value="ECO:0007669"/>
    <property type="project" value="UniProtKB-KW"/>
</dbReference>
<evidence type="ECO:0000256" key="8">
    <source>
        <dbReference type="ARBA" id="ARBA00023306"/>
    </source>
</evidence>
<evidence type="ECO:0000256" key="3">
    <source>
        <dbReference type="ARBA" id="ARBA00022676"/>
    </source>
</evidence>
<feature type="binding site" evidence="10">
    <location>
        <position position="196"/>
    </location>
    <ligand>
        <name>UDP-N-acetyl-alpha-D-glucosamine</name>
        <dbReference type="ChEBI" id="CHEBI:57705"/>
    </ligand>
</feature>
<proteinExistence type="inferred from homology"/>
<dbReference type="CDD" id="cd03785">
    <property type="entry name" value="GT28_MurG"/>
    <property type="match status" value="1"/>
</dbReference>
<dbReference type="SUPFAM" id="SSF53756">
    <property type="entry name" value="UDP-Glycosyltransferase/glycogen phosphorylase"/>
    <property type="match status" value="1"/>
</dbReference>
<dbReference type="Pfam" id="PF03033">
    <property type="entry name" value="Glyco_transf_28"/>
    <property type="match status" value="1"/>
</dbReference>
<feature type="domain" description="Glycosyltransferase family 28 N-terminal" evidence="11">
    <location>
        <begin position="9"/>
        <end position="145"/>
    </location>
</feature>
<gene>
    <name evidence="10 13" type="primary">murG</name>
    <name evidence="13" type="ORF">Q8A70_00380</name>
</gene>
<dbReference type="EMBL" id="JAUYVI010000001">
    <property type="protein sequence ID" value="MDQ7246094.1"/>
    <property type="molecule type" value="Genomic_DNA"/>
</dbReference>
<dbReference type="InterPro" id="IPR004276">
    <property type="entry name" value="GlycoTrans_28_N"/>
</dbReference>
<evidence type="ECO:0000256" key="10">
    <source>
        <dbReference type="HAMAP-Rule" id="MF_00033"/>
    </source>
</evidence>
<comment type="caution">
    <text evidence="13">The sequence shown here is derived from an EMBL/GenBank/DDBJ whole genome shotgun (WGS) entry which is preliminary data.</text>
</comment>
<keyword evidence="6 10" id="KW-0573">Peptidoglycan synthesis</keyword>